<gene>
    <name evidence="1" type="ORF">SAMN04515671_0494</name>
</gene>
<keyword evidence="2" id="KW-1185">Reference proteome</keyword>
<dbReference type="RefSeq" id="WP_090474433.1">
    <property type="nucleotide sequence ID" value="NZ_LT629710.1"/>
</dbReference>
<dbReference type="Proteomes" id="UP000198741">
    <property type="component" value="Chromosome I"/>
</dbReference>
<proteinExistence type="predicted"/>
<evidence type="ECO:0000313" key="2">
    <source>
        <dbReference type="Proteomes" id="UP000198741"/>
    </source>
</evidence>
<dbReference type="OrthoDB" id="9958930at2"/>
<accession>A0A1H0IGF4</accession>
<dbReference type="EMBL" id="LT629710">
    <property type="protein sequence ID" value="SDO30426.1"/>
    <property type="molecule type" value="Genomic_DNA"/>
</dbReference>
<reference evidence="1 2" key="1">
    <citation type="submission" date="2016-10" db="EMBL/GenBank/DDBJ databases">
        <authorList>
            <person name="de Groot N.N."/>
        </authorList>
    </citation>
    <scope>NUCLEOTIDE SEQUENCE [LARGE SCALE GENOMIC DNA]</scope>
    <source>
        <strain evidence="2">P4-7,KCTC 19426,CECT 7604</strain>
    </source>
</reference>
<dbReference type="AlphaFoldDB" id="A0A1H0IGF4"/>
<organism evidence="1 2">
    <name type="scientific">Nakamurella panacisegetis</name>
    <dbReference type="NCBI Taxonomy" id="1090615"/>
    <lineage>
        <taxon>Bacteria</taxon>
        <taxon>Bacillati</taxon>
        <taxon>Actinomycetota</taxon>
        <taxon>Actinomycetes</taxon>
        <taxon>Nakamurellales</taxon>
        <taxon>Nakamurellaceae</taxon>
        <taxon>Nakamurella</taxon>
    </lineage>
</organism>
<sequence>MTSTTTPGPQLTDLFRRLWAWNVSSWQHGDRIELARVTLRRLAAMASDSDGLARPDVPDVGPHALADQLFVLAADALGSGCSTEAVEAVLLDLGGALRLR</sequence>
<name>A0A1H0IGF4_9ACTN</name>
<dbReference type="STRING" id="1090615.SAMN04515671_0494"/>
<evidence type="ECO:0000313" key="1">
    <source>
        <dbReference type="EMBL" id="SDO30426.1"/>
    </source>
</evidence>
<protein>
    <submittedName>
        <fullName evidence="1">Uncharacterized protein</fullName>
    </submittedName>
</protein>